<dbReference type="Proteomes" id="UP000236319">
    <property type="component" value="Unassembled WGS sequence"/>
</dbReference>
<gene>
    <name evidence="3" type="ORF">BOVATA_044040</name>
</gene>
<evidence type="ECO:0000313" key="4">
    <source>
        <dbReference type="Proteomes" id="UP000236319"/>
    </source>
</evidence>
<organism evidence="3 4">
    <name type="scientific">Babesia ovata</name>
    <dbReference type="NCBI Taxonomy" id="189622"/>
    <lineage>
        <taxon>Eukaryota</taxon>
        <taxon>Sar</taxon>
        <taxon>Alveolata</taxon>
        <taxon>Apicomplexa</taxon>
        <taxon>Aconoidasida</taxon>
        <taxon>Piroplasmida</taxon>
        <taxon>Babesiidae</taxon>
        <taxon>Babesia</taxon>
    </lineage>
</organism>
<evidence type="ECO:0008006" key="5">
    <source>
        <dbReference type="Google" id="ProtNLM"/>
    </source>
</evidence>
<proteinExistence type="predicted"/>
<evidence type="ECO:0000256" key="2">
    <source>
        <dbReference type="SAM" id="MobiDB-lite"/>
    </source>
</evidence>
<protein>
    <recommendedName>
        <fullName evidence="5">C3H1-type domain-containing protein</fullName>
    </recommendedName>
</protein>
<reference evidence="3 4" key="1">
    <citation type="journal article" date="2017" name="BMC Genomics">
        <title>Whole-genome assembly of Babesia ovata and comparative genomics between closely related pathogens.</title>
        <authorList>
            <person name="Yamagishi J."/>
            <person name="Asada M."/>
            <person name="Hakimi H."/>
            <person name="Tanaka T.Q."/>
            <person name="Sugimoto C."/>
            <person name="Kawazu S."/>
        </authorList>
    </citation>
    <scope>NUCLEOTIDE SEQUENCE [LARGE SCALE GENOMIC DNA]</scope>
    <source>
        <strain evidence="3 4">Miyake</strain>
    </source>
</reference>
<dbReference type="GeneID" id="39876681"/>
<keyword evidence="1" id="KW-0175">Coiled coil</keyword>
<accession>A0A2H6KIU4</accession>
<dbReference type="RefSeq" id="XP_028869155.1">
    <property type="nucleotide sequence ID" value="XM_029013322.1"/>
</dbReference>
<feature type="coiled-coil region" evidence="1">
    <location>
        <begin position="1300"/>
        <end position="1327"/>
    </location>
</feature>
<feature type="coiled-coil region" evidence="1">
    <location>
        <begin position="521"/>
        <end position="566"/>
    </location>
</feature>
<evidence type="ECO:0000256" key="1">
    <source>
        <dbReference type="SAM" id="Coils"/>
    </source>
</evidence>
<feature type="coiled-coil region" evidence="1">
    <location>
        <begin position="109"/>
        <end position="166"/>
    </location>
</feature>
<dbReference type="EMBL" id="BDSA01000008">
    <property type="protein sequence ID" value="GBE62912.1"/>
    <property type="molecule type" value="Genomic_DNA"/>
</dbReference>
<feature type="region of interest" description="Disordered" evidence="2">
    <location>
        <begin position="1792"/>
        <end position="1831"/>
    </location>
</feature>
<dbReference type="VEuPathDB" id="PiroplasmaDB:BOVATA_044040"/>
<evidence type="ECO:0000313" key="3">
    <source>
        <dbReference type="EMBL" id="GBE62912.1"/>
    </source>
</evidence>
<feature type="compositionally biased region" description="Polar residues" evidence="2">
    <location>
        <begin position="1440"/>
        <end position="1460"/>
    </location>
</feature>
<feature type="compositionally biased region" description="Basic residues" evidence="2">
    <location>
        <begin position="1820"/>
        <end position="1831"/>
    </location>
</feature>
<sequence>MKALKDIDERRISLGQLAGQLSGFIGGGNEVKNALVKGLQSNVNELIKRLQTSCGDEGCCKYVEKNQLNEVNDKLKKHLKDDQNPSVNLADILTKCKLNPSDGPLNKLNDEIPKKIQGLENEIESLNNADKERIKRNETPQNASEIAKLNKDLQSHQASMKSLETLNGLCDFAKEVDKKSENPKNLLNNLSEGLEKFLGYENGNYTGEGIVYSDLDRLCDGVMAFLHGVLQTVKEDDNVTTYDTKQNDINNVLRDLYNNVGKGREAFGNAVHQVGEKIKNVTTPINNLLTGDDGNGFKKIPSLIEDIQGMQGKEYDDKKGLPEIIKKSSDALSHLDKTLKTNLEPHVNLVNQAVTDFATAADLNYKGLLYVGYDVNSQLEDLRREVNREATKAQNACIEALRNKFADDIQTPLINVNLALESAYQQLEEWIRDAGKFLGTEIGRVKNEVYNKMYVDQNDTTLKTHITAIGAAEKDITRIHGTLSDEVISLGNWQETAKLVVQKASFKCLDILDMVKDGSPHNKIKQQAEALQKKAESLIEAVQMAKEAVTKQVEAAQKAVNNLNNGLKGDMEIMREGMTKLIRQYFEKLFSFALAAKKSGTKELKLDWLDKRIDFATNMKKWLATYAGADDQGKISTPNLAKIKVALDGLTSKPKIKDAEISGYIAISEDMESYVKRYLPNGSSNQISLTNFPEYSMHIDQNGGKEGALQKAIDDVTATGLKTLEPTDAIPQPTAFSVPLDIVTKQLEELTKLVNETNDCSSAVDGTHVNKKGVKTLLKELTNALSEKGELAWTKATKGLKKIHSGLNTKNNELLTNTKSITSATQGITAELKRLQAVLENGSDGIIDKLKDLQNSGIFADKEWNGVKSLKKVSIELQQILIGPNDTDDKNNLEAIIGASMTFIPLMDTKVKACIAAITSKLAEQVKLKIAAIQKTVLTKFAETKEKELNALKNLVSTKLDDITDLISLDSMTGIKGLMNVLQTQHQKIYQIPVISEFNNVTENIRDYLNKILLYTSSQSHSPQVGHLKQQLDNLLSHLKDTNSPYSFNPLNARISHFDHIFLNELDGVISAHNDLTPKKFENIHNPLLLDALRRGMTKFTEQLGHTYVNKYSGKTFGSLLEKKLNPDTQKPVDVLSTEGRNCAKVCLTILERVSEDLMKLKERCKYEWHSKEIHRISGLGAFLKDCGYIVSNRDKQDGELRRHENMTGNHILQKLTATLANIGEINKHLKECESNKKNGTDTQPQNDDVKVFAILSCLITHFSEYNKVGHIATFSAKRTPCSVYEMLSWCCGLEYNSAYSKMQQHCKTLHQALEKEEKENEKMKDVNAYLKTILSKVAKHGLPYLSSNSRNLLTAIAGHGDAETFYGCEFSNNSLSLKYPGSGAECLDMLLDILRRSFLPLRFLDAQCSLSNKHYGWANCQYGKDIAPVNWPCKDHSTNKPNGQSASKPTCQANDQPNGQPNCRPTSPLMSYLNDCLPGHLPHQLIDAGCKSSCYTCKTAARGVPCLTPLGFRGFSGSTRLGKELCIVLTKLLDDADLRSLFCLKPKTPASLPEHFGFVLSLVKDWRLGILPGKNGSQSSFETSIERTSIHLYEHPNKLTDALRNAYGSSLSSHEPKKHLPAHDDLSSLSMTESCTDPTIKTLCAPYLSSLSCDSNYYLAQKHSNTYLSWAIYLPWTFWDLLNNLYNAFCEITCADWGCRGCLRGDKCKSGKHGVVEDEKKQDDVCQCDSIVQCKGVSSTFYQYGFSFGEASTLNSGSTAKKCKDFCSQLHKMAIYANVVIPLVAVAPVPAAHRRRPPRRPEDTLPPALALKPPDRRAVPPRRRTRKGARQRQVLLTIIVPSRVICVSPTQPPTQPLTHPLNHPLT</sequence>
<name>A0A2H6KIU4_9APIC</name>
<keyword evidence="4" id="KW-1185">Reference proteome</keyword>
<comment type="caution">
    <text evidence="3">The sequence shown here is derived from an EMBL/GenBank/DDBJ whole genome shotgun (WGS) entry which is preliminary data.</text>
</comment>
<feature type="region of interest" description="Disordered" evidence="2">
    <location>
        <begin position="1438"/>
        <end position="1460"/>
    </location>
</feature>